<evidence type="ECO:0000313" key="1">
    <source>
        <dbReference type="EMBL" id="VFK32948.1"/>
    </source>
</evidence>
<evidence type="ECO:0000313" key="2">
    <source>
        <dbReference type="EMBL" id="VFK35755.1"/>
    </source>
</evidence>
<dbReference type="EMBL" id="CAADFQ010000143">
    <property type="protein sequence ID" value="VFK35755.1"/>
    <property type="molecule type" value="Genomic_DNA"/>
</dbReference>
<accession>A0A450XUK3</accession>
<dbReference type="InterPro" id="IPR016024">
    <property type="entry name" value="ARM-type_fold"/>
</dbReference>
<dbReference type="Gene3D" id="1.25.10.90">
    <property type="match status" value="1"/>
</dbReference>
<dbReference type="PANTHER" id="PTHR34070:SF1">
    <property type="entry name" value="DNA ALKYLATION REPAIR PROTEIN"/>
    <property type="match status" value="1"/>
</dbReference>
<dbReference type="SUPFAM" id="SSF48371">
    <property type="entry name" value="ARM repeat"/>
    <property type="match status" value="1"/>
</dbReference>
<proteinExistence type="predicted"/>
<dbReference type="PANTHER" id="PTHR34070">
    <property type="entry name" value="ARMADILLO-TYPE FOLD"/>
    <property type="match status" value="1"/>
</dbReference>
<dbReference type="AlphaFoldDB" id="A0A450XUK3"/>
<dbReference type="Pfam" id="PF08713">
    <property type="entry name" value="DNA_alkylation"/>
    <property type="match status" value="1"/>
</dbReference>
<name>A0A450XUK3_9GAMM</name>
<dbReference type="EMBL" id="CAADFO010000132">
    <property type="protein sequence ID" value="VFK32948.1"/>
    <property type="molecule type" value="Genomic_DNA"/>
</dbReference>
<dbReference type="InterPro" id="IPR014825">
    <property type="entry name" value="DNA_alkylation"/>
</dbReference>
<protein>
    <submittedName>
        <fullName evidence="1">DNA alkylation repair enzyme</fullName>
    </submittedName>
</protein>
<organism evidence="1">
    <name type="scientific">Candidatus Kentrum sp. MB</name>
    <dbReference type="NCBI Taxonomy" id="2138164"/>
    <lineage>
        <taxon>Bacteria</taxon>
        <taxon>Pseudomonadati</taxon>
        <taxon>Pseudomonadota</taxon>
        <taxon>Gammaproteobacteria</taxon>
        <taxon>Candidatus Kentrum</taxon>
    </lineage>
</organism>
<evidence type="ECO:0000313" key="3">
    <source>
        <dbReference type="EMBL" id="VFK77350.1"/>
    </source>
</evidence>
<dbReference type="EMBL" id="CAADGH010000127">
    <property type="protein sequence ID" value="VFK77350.1"/>
    <property type="molecule type" value="Genomic_DNA"/>
</dbReference>
<reference evidence="1" key="1">
    <citation type="submission" date="2019-02" db="EMBL/GenBank/DDBJ databases">
        <authorList>
            <person name="Gruber-Vodicka R. H."/>
            <person name="Seah K. B. B."/>
        </authorList>
    </citation>
    <scope>NUCLEOTIDE SEQUENCE</scope>
    <source>
        <strain evidence="1">BECK_BZ197</strain>
        <strain evidence="3">BECK_BZ198</strain>
        <strain evidence="2">BECK_BZ199</strain>
    </source>
</reference>
<sequence length="164" mass="19070">MSLAIVLAALHIKIFHASDVTGTFSRWIDECQTWDHIDELCIRVTGVLVLKDISMWQVIEEWSRSEHMWKRRASLISHLPSIRIMQPSIKLIERTCHALALEQEFFIRKAIGWILRELADYDSESMASVFRQIGGELSNLSRKEATRKLEPALREDLLNIRKNT</sequence>
<gene>
    <name evidence="1" type="ORF">BECKMB1821G_GA0114241_11322</name>
    <name evidence="3" type="ORF">BECKMB1821H_GA0114242_11274</name>
    <name evidence="2" type="ORF">BECKMB1821I_GA0114274_11432</name>
</gene>